<evidence type="ECO:0000256" key="11">
    <source>
        <dbReference type="ARBA" id="ARBA00023052"/>
    </source>
</evidence>
<dbReference type="FunFam" id="3.40.50.1220:FF:000008">
    <property type="entry name" value="Acetolactate synthase"/>
    <property type="match status" value="1"/>
</dbReference>
<name>A0A2N5NMG6_MEDGN</name>
<keyword evidence="8 14" id="KW-0479">Metal-binding</keyword>
<dbReference type="RefSeq" id="WP_101878907.1">
    <property type="nucleotide sequence ID" value="NZ_NIHM01000001.1"/>
</dbReference>
<evidence type="ECO:0000259" key="17">
    <source>
        <dbReference type="Pfam" id="PF02776"/>
    </source>
</evidence>
<dbReference type="GO" id="GO:0030976">
    <property type="term" value="F:thiamine pyrophosphate binding"/>
    <property type="evidence" value="ECO:0007669"/>
    <property type="project" value="UniProtKB-UniRule"/>
</dbReference>
<dbReference type="InterPro" id="IPR029061">
    <property type="entry name" value="THDP-binding"/>
</dbReference>
<dbReference type="UniPathway" id="UPA00049">
    <property type="reaction ID" value="UER00059"/>
</dbReference>
<comment type="similarity">
    <text evidence="3 14">Belongs to the TPP enzyme family.</text>
</comment>
<comment type="caution">
    <text evidence="18">The sequence shown here is derived from an EMBL/GenBank/DDBJ whole genome shotgun (WGS) entry which is preliminary data.</text>
</comment>
<evidence type="ECO:0000256" key="10">
    <source>
        <dbReference type="ARBA" id="ARBA00022842"/>
    </source>
</evidence>
<evidence type="ECO:0000256" key="6">
    <source>
        <dbReference type="ARBA" id="ARBA00022630"/>
    </source>
</evidence>
<dbReference type="NCBIfam" id="TIGR00118">
    <property type="entry name" value="acolac_lg"/>
    <property type="match status" value="1"/>
</dbReference>
<evidence type="ECO:0000256" key="3">
    <source>
        <dbReference type="ARBA" id="ARBA00007812"/>
    </source>
</evidence>
<evidence type="ECO:0000313" key="18">
    <source>
        <dbReference type="EMBL" id="PLT58080.1"/>
    </source>
</evidence>
<dbReference type="Gene3D" id="3.40.50.1220">
    <property type="entry name" value="TPP-binding domain"/>
    <property type="match status" value="1"/>
</dbReference>
<feature type="domain" description="Thiamine pyrophosphate enzyme N-terminal TPP-binding" evidence="17">
    <location>
        <begin position="4"/>
        <end position="119"/>
    </location>
</feature>
<evidence type="ECO:0000256" key="5">
    <source>
        <dbReference type="ARBA" id="ARBA00022605"/>
    </source>
</evidence>
<comment type="cofactor">
    <cofactor evidence="14">
        <name>thiamine diphosphate</name>
        <dbReference type="ChEBI" id="CHEBI:58937"/>
    </cofactor>
    <text evidence="14">Binds 1 thiamine pyrophosphate per subunit.</text>
</comment>
<dbReference type="GO" id="GO:0009097">
    <property type="term" value="P:isoleucine biosynthetic process"/>
    <property type="evidence" value="ECO:0007669"/>
    <property type="project" value="UniProtKB-UniPathway"/>
</dbReference>
<dbReference type="InterPro" id="IPR011766">
    <property type="entry name" value="TPP_enzyme_TPP-bd"/>
</dbReference>
<keyword evidence="6" id="KW-0285">Flavoprotein</keyword>
<protein>
    <recommendedName>
        <fullName evidence="4 14">Acetolactate synthase</fullName>
        <ecNumber evidence="4 14">2.2.1.6</ecNumber>
    </recommendedName>
</protein>
<comment type="pathway">
    <text evidence="1 14">Amino-acid biosynthesis; L-isoleucine biosynthesis; L-isoleucine from 2-oxobutanoate: step 1/4.</text>
</comment>
<dbReference type="GO" id="GO:0009099">
    <property type="term" value="P:L-valine biosynthetic process"/>
    <property type="evidence" value="ECO:0007669"/>
    <property type="project" value="UniProtKB-UniPathway"/>
</dbReference>
<keyword evidence="7 14" id="KW-0808">Transferase</keyword>
<evidence type="ECO:0000256" key="7">
    <source>
        <dbReference type="ARBA" id="ARBA00022679"/>
    </source>
</evidence>
<dbReference type="Proteomes" id="UP000234849">
    <property type="component" value="Unassembled WGS sequence"/>
</dbReference>
<dbReference type="FunFam" id="3.40.50.970:FF:000007">
    <property type="entry name" value="Acetolactate synthase"/>
    <property type="match status" value="1"/>
</dbReference>
<dbReference type="Gene3D" id="3.40.50.970">
    <property type="match status" value="2"/>
</dbReference>
<evidence type="ECO:0000256" key="4">
    <source>
        <dbReference type="ARBA" id="ARBA00013145"/>
    </source>
</evidence>
<comment type="catalytic activity">
    <reaction evidence="13 14">
        <text>2 pyruvate + H(+) = (2S)-2-acetolactate + CO2</text>
        <dbReference type="Rhea" id="RHEA:25249"/>
        <dbReference type="ChEBI" id="CHEBI:15361"/>
        <dbReference type="ChEBI" id="CHEBI:15378"/>
        <dbReference type="ChEBI" id="CHEBI:16526"/>
        <dbReference type="ChEBI" id="CHEBI:58476"/>
        <dbReference type="EC" id="2.2.1.6"/>
    </reaction>
</comment>
<proteinExistence type="inferred from homology"/>
<dbReference type="SUPFAM" id="SSF52467">
    <property type="entry name" value="DHS-like NAD/FAD-binding domain"/>
    <property type="match status" value="1"/>
</dbReference>
<dbReference type="GO" id="GO:0003984">
    <property type="term" value="F:acetolactate synthase activity"/>
    <property type="evidence" value="ECO:0007669"/>
    <property type="project" value="UniProtKB-EC"/>
</dbReference>
<evidence type="ECO:0000256" key="1">
    <source>
        <dbReference type="ARBA" id="ARBA00004974"/>
    </source>
</evidence>
<dbReference type="Pfam" id="PF02776">
    <property type="entry name" value="TPP_enzyme_N"/>
    <property type="match status" value="1"/>
</dbReference>
<dbReference type="InterPro" id="IPR012000">
    <property type="entry name" value="Thiamin_PyroP_enz_cen_dom"/>
</dbReference>
<dbReference type="FunFam" id="3.40.50.970:FF:000016">
    <property type="entry name" value="Acetolactate synthase"/>
    <property type="match status" value="1"/>
</dbReference>
<dbReference type="Pfam" id="PF02775">
    <property type="entry name" value="TPP_enzyme_C"/>
    <property type="match status" value="1"/>
</dbReference>
<dbReference type="GO" id="GO:0005948">
    <property type="term" value="C:acetolactate synthase complex"/>
    <property type="evidence" value="ECO:0007669"/>
    <property type="project" value="TreeGrafter"/>
</dbReference>
<keyword evidence="5 14" id="KW-0028">Amino-acid biosynthesis</keyword>
<evidence type="ECO:0000256" key="8">
    <source>
        <dbReference type="ARBA" id="ARBA00022723"/>
    </source>
</evidence>
<sequence>MQLNGAEIVIECLKEQGVDTVFGYPGGAILNVYDALYEHSNEIRHILTSHEQGAAHAADGYARATGKVGVCLATSGPGATNLVTGIATAYMDSIPVVAITCNVGVSLLGKDSFQEIDIAGITMPITKHNFIVKDVEKLAETIRKAFRIARSGRPGPVLIDIPKDITANVTEYLPREAEFPPRKTETITEEALSRAVEMIEASQKPFIYAGGGVVLSGASRELREFAEKVDAPVTDTLMGKGAFPGTDPRYTGMVGMHGTKTSNYGVSECDLLIAVGARFDDRVTSDTEKFAKNAQILQIDIDPAEMNKNVLIDHGIVGDLKEVLMRLNARLEEQLHPEWMEQIAAYQKEYPLQYEDGKLTGPYIVEEIYRQTKGDAIITTEVGQHQMWAAQYYKYKEPRTLLSSGGLGTMGYGLGASIGAKMGCPEKTVVNIAGDGCFRMNMNEIATAARYQIPIVQVVVNNHVLGMVRQWQNLFYNQHYSQTILDDAVDFVKLAQALGAEGIRVTTKEEFADAFAKAVKMQRPVVLDCQIDQDDKVWPMVAPGAAISEVFDEMDLNEE</sequence>
<feature type="domain" description="Thiamine pyrophosphate enzyme central" evidence="15">
    <location>
        <begin position="193"/>
        <end position="327"/>
    </location>
</feature>
<dbReference type="PANTHER" id="PTHR18968:SF13">
    <property type="entry name" value="ACETOLACTATE SYNTHASE CATALYTIC SUBUNIT, MITOCHONDRIAL"/>
    <property type="match status" value="1"/>
</dbReference>
<dbReference type="InterPro" id="IPR029035">
    <property type="entry name" value="DHS-like_NAD/FAD-binding_dom"/>
</dbReference>
<accession>A0A2N5NMG6</accession>
<evidence type="ECO:0000259" key="15">
    <source>
        <dbReference type="Pfam" id="PF00205"/>
    </source>
</evidence>
<comment type="pathway">
    <text evidence="2 14">Amino-acid biosynthesis; L-valine biosynthesis; L-valine from pyruvate: step 1/4.</text>
</comment>
<dbReference type="CDD" id="cd02015">
    <property type="entry name" value="TPP_AHAS"/>
    <property type="match status" value="1"/>
</dbReference>
<evidence type="ECO:0000256" key="13">
    <source>
        <dbReference type="ARBA" id="ARBA00048670"/>
    </source>
</evidence>
<feature type="domain" description="Thiamine pyrophosphate enzyme TPP-binding" evidence="16">
    <location>
        <begin position="382"/>
        <end position="529"/>
    </location>
</feature>
<dbReference type="Pfam" id="PF00205">
    <property type="entry name" value="TPP_enzyme_M"/>
    <property type="match status" value="1"/>
</dbReference>
<dbReference type="InterPro" id="IPR039368">
    <property type="entry name" value="AHAS_TPP"/>
</dbReference>
<dbReference type="AlphaFoldDB" id="A0A2N5NMG6"/>
<dbReference type="InterPro" id="IPR000399">
    <property type="entry name" value="TPP-bd_CS"/>
</dbReference>
<evidence type="ECO:0000313" key="19">
    <source>
        <dbReference type="Proteomes" id="UP000234849"/>
    </source>
</evidence>
<keyword evidence="10 14" id="KW-0460">Magnesium</keyword>
<keyword evidence="11 14" id="KW-0786">Thiamine pyrophosphate</keyword>
<gene>
    <name evidence="18" type="primary">ilvB</name>
    <name evidence="18" type="ORF">CDL18_00350</name>
</gene>
<dbReference type="InterPro" id="IPR012001">
    <property type="entry name" value="Thiamin_PyroP_enz_TPP-bd_dom"/>
</dbReference>
<keyword evidence="9" id="KW-0274">FAD</keyword>
<dbReference type="EMBL" id="NIHM01000001">
    <property type="protein sequence ID" value="PLT58080.1"/>
    <property type="molecule type" value="Genomic_DNA"/>
</dbReference>
<comment type="cofactor">
    <cofactor evidence="14">
        <name>Mg(2+)</name>
        <dbReference type="ChEBI" id="CHEBI:18420"/>
    </cofactor>
    <text evidence="14">Binds 1 Mg(2+) ion per subunit.</text>
</comment>
<evidence type="ECO:0000256" key="2">
    <source>
        <dbReference type="ARBA" id="ARBA00005025"/>
    </source>
</evidence>
<dbReference type="InterPro" id="IPR045229">
    <property type="entry name" value="TPP_enz"/>
</dbReference>
<reference evidence="18 19" key="1">
    <citation type="journal article" date="2017" name="Genome Med.">
        <title>A novel Ruminococcus gnavus clade enriched in inflammatory bowel disease patients.</title>
        <authorList>
            <person name="Hall A.B."/>
            <person name="Yassour M."/>
            <person name="Sauk J."/>
            <person name="Garner A."/>
            <person name="Jiang X."/>
            <person name="Arthur T."/>
            <person name="Lagoudas G.K."/>
            <person name="Vatanen T."/>
            <person name="Fornelos N."/>
            <person name="Wilson R."/>
            <person name="Bertha M."/>
            <person name="Cohen M."/>
            <person name="Garber J."/>
            <person name="Khalili H."/>
            <person name="Gevers D."/>
            <person name="Ananthakrishnan A.N."/>
            <person name="Kugathasan S."/>
            <person name="Lander E.S."/>
            <person name="Blainey P."/>
            <person name="Vlamakis H."/>
            <person name="Xavier R.J."/>
            <person name="Huttenhower C."/>
        </authorList>
    </citation>
    <scope>NUCLEOTIDE SEQUENCE [LARGE SCALE GENOMIC DNA]</scope>
    <source>
        <strain evidence="18 19">RJX1118</strain>
    </source>
</reference>
<dbReference type="PANTHER" id="PTHR18968">
    <property type="entry name" value="THIAMINE PYROPHOSPHATE ENZYMES"/>
    <property type="match status" value="1"/>
</dbReference>
<evidence type="ECO:0000256" key="12">
    <source>
        <dbReference type="ARBA" id="ARBA00023304"/>
    </source>
</evidence>
<evidence type="ECO:0000256" key="9">
    <source>
        <dbReference type="ARBA" id="ARBA00022827"/>
    </source>
</evidence>
<dbReference type="CDD" id="cd07035">
    <property type="entry name" value="TPP_PYR_POX_like"/>
    <property type="match status" value="1"/>
</dbReference>
<dbReference type="GO" id="GO:0000287">
    <property type="term" value="F:magnesium ion binding"/>
    <property type="evidence" value="ECO:0007669"/>
    <property type="project" value="UniProtKB-UniRule"/>
</dbReference>
<dbReference type="EC" id="2.2.1.6" evidence="4 14"/>
<dbReference type="SUPFAM" id="SSF52518">
    <property type="entry name" value="Thiamin diphosphate-binding fold (THDP-binding)"/>
    <property type="match status" value="2"/>
</dbReference>
<keyword evidence="12 14" id="KW-0100">Branched-chain amino acid biosynthesis</keyword>
<dbReference type="PROSITE" id="PS00187">
    <property type="entry name" value="TPP_ENZYMES"/>
    <property type="match status" value="1"/>
</dbReference>
<dbReference type="InterPro" id="IPR012846">
    <property type="entry name" value="Acetolactate_synth_lsu"/>
</dbReference>
<dbReference type="GO" id="GO:0050660">
    <property type="term" value="F:flavin adenine dinucleotide binding"/>
    <property type="evidence" value="ECO:0007669"/>
    <property type="project" value="InterPro"/>
</dbReference>
<organism evidence="18 19">
    <name type="scientific">Mediterraneibacter gnavus</name>
    <name type="common">Ruminococcus gnavus</name>
    <dbReference type="NCBI Taxonomy" id="33038"/>
    <lineage>
        <taxon>Bacteria</taxon>
        <taxon>Bacillati</taxon>
        <taxon>Bacillota</taxon>
        <taxon>Clostridia</taxon>
        <taxon>Lachnospirales</taxon>
        <taxon>Lachnospiraceae</taxon>
        <taxon>Mediterraneibacter</taxon>
    </lineage>
</organism>
<dbReference type="UniPathway" id="UPA00047">
    <property type="reaction ID" value="UER00055"/>
</dbReference>
<evidence type="ECO:0000259" key="16">
    <source>
        <dbReference type="Pfam" id="PF02775"/>
    </source>
</evidence>
<evidence type="ECO:0000256" key="14">
    <source>
        <dbReference type="RuleBase" id="RU003591"/>
    </source>
</evidence>